<dbReference type="Ensembl" id="ENSSSCT00070060620.1">
    <property type="protein sequence ID" value="ENSSSCP00070051663.1"/>
    <property type="gene ID" value="ENSSSCG00070030144.1"/>
</dbReference>
<sequence length="89" mass="9731">IDNKNFHTSEEWGSHLTMDPCSQPVVSGNSSEHNNKNFLQRSANLSHSFVPCMATFSSSRWGSSSLLACLLLPAFHHALTPNATVCGDR</sequence>
<dbReference type="AlphaFoldDB" id="A0A4X1WCH3"/>
<accession>A0A4X1WCH3</accession>
<protein>
    <submittedName>
        <fullName evidence="2">Uncharacterized protein</fullName>
    </submittedName>
</protein>
<organism evidence="2 3">
    <name type="scientific">Sus scrofa</name>
    <name type="common">Pig</name>
    <dbReference type="NCBI Taxonomy" id="9823"/>
    <lineage>
        <taxon>Eukaryota</taxon>
        <taxon>Metazoa</taxon>
        <taxon>Chordata</taxon>
        <taxon>Craniata</taxon>
        <taxon>Vertebrata</taxon>
        <taxon>Euteleostomi</taxon>
        <taxon>Mammalia</taxon>
        <taxon>Eutheria</taxon>
        <taxon>Laurasiatheria</taxon>
        <taxon>Artiodactyla</taxon>
        <taxon>Suina</taxon>
        <taxon>Suidae</taxon>
        <taxon>Sus</taxon>
    </lineage>
</organism>
<evidence type="ECO:0000313" key="2">
    <source>
        <dbReference type="Ensembl" id="ENSSSCP00070051663.1"/>
    </source>
</evidence>
<name>A0A4X1WCH3_PIG</name>
<evidence type="ECO:0000256" key="1">
    <source>
        <dbReference type="SAM" id="MobiDB-lite"/>
    </source>
</evidence>
<feature type="region of interest" description="Disordered" evidence="1">
    <location>
        <begin position="1"/>
        <end position="34"/>
    </location>
</feature>
<proteinExistence type="predicted"/>
<feature type="compositionally biased region" description="Polar residues" evidence="1">
    <location>
        <begin position="24"/>
        <end position="34"/>
    </location>
</feature>
<evidence type="ECO:0000313" key="3">
    <source>
        <dbReference type="Proteomes" id="UP000314985"/>
    </source>
</evidence>
<reference evidence="2 3" key="1">
    <citation type="submission" date="2017-08" db="EMBL/GenBank/DDBJ databases">
        <title>USMARCv1.0.</title>
        <authorList>
            <person name="Hannum G.I."/>
            <person name="Koren S."/>
            <person name="Schroeder S.G."/>
            <person name="Chin S.C."/>
            <person name="Nonneman D.J."/>
            <person name="Becker S.A."/>
            <person name="Rosen B.D."/>
            <person name="Bickhart D.M."/>
            <person name="Putnam N.H."/>
            <person name="Green R.E."/>
            <person name="Tuggle C.K."/>
            <person name="Liu H."/>
            <person name="Rohrer G.A."/>
            <person name="Warr A."/>
            <person name="Hall R."/>
            <person name="Kim K."/>
            <person name="Hume D.A."/>
            <person name="Talbot R."/>
            <person name="Chow W."/>
            <person name="Howe K."/>
            <person name="Schwartz A.S."/>
            <person name="Watson M."/>
            <person name="Archibald A.L."/>
            <person name="Phillippy A.M."/>
            <person name="Smith T.P.L."/>
        </authorList>
    </citation>
    <scope>NUCLEOTIDE SEQUENCE [LARGE SCALE GENOMIC DNA]</scope>
</reference>
<feature type="compositionally biased region" description="Basic and acidic residues" evidence="1">
    <location>
        <begin position="1"/>
        <end position="13"/>
    </location>
</feature>
<dbReference type="Proteomes" id="UP000314985">
    <property type="component" value="Chromosome 6"/>
</dbReference>
<reference evidence="2" key="2">
    <citation type="submission" date="2025-08" db="UniProtKB">
        <authorList>
            <consortium name="Ensembl"/>
        </authorList>
    </citation>
    <scope>IDENTIFICATION</scope>
</reference>